<feature type="binding site" evidence="6">
    <location>
        <position position="334"/>
    </location>
    <ligand>
        <name>spermidine</name>
        <dbReference type="ChEBI" id="CHEBI:57834"/>
    </ligand>
</feature>
<dbReference type="PIRSF" id="PIRSF019574">
    <property type="entry name" value="Periplasmic_polyamine_BP"/>
    <property type="match status" value="1"/>
</dbReference>
<protein>
    <recommendedName>
        <fullName evidence="5">Putrescine-binding periplasmic protein</fullName>
    </recommendedName>
</protein>
<keyword evidence="4 5" id="KW-0574">Periplasm</keyword>
<dbReference type="Gene3D" id="3.40.190.10">
    <property type="entry name" value="Periplasmic binding protein-like II"/>
    <property type="match status" value="2"/>
</dbReference>
<dbReference type="AlphaFoldDB" id="A0A8S8X793"/>
<dbReference type="Proteomes" id="UP000681075">
    <property type="component" value="Unassembled WGS sequence"/>
</dbReference>
<evidence type="ECO:0000313" key="8">
    <source>
        <dbReference type="Proteomes" id="UP000681075"/>
    </source>
</evidence>
<evidence type="ECO:0000313" key="7">
    <source>
        <dbReference type="EMBL" id="GIL38184.1"/>
    </source>
</evidence>
<evidence type="ECO:0000256" key="5">
    <source>
        <dbReference type="PIRNR" id="PIRNR019574"/>
    </source>
</evidence>
<dbReference type="EMBL" id="BOPV01000001">
    <property type="protein sequence ID" value="GIL38184.1"/>
    <property type="molecule type" value="Genomic_DNA"/>
</dbReference>
<dbReference type="PANTHER" id="PTHR30222">
    <property type="entry name" value="SPERMIDINE/PUTRESCINE-BINDING PERIPLASMIC PROTEIN"/>
    <property type="match status" value="1"/>
</dbReference>
<dbReference type="GO" id="GO:0015846">
    <property type="term" value="P:polyamine transport"/>
    <property type="evidence" value="ECO:0007669"/>
    <property type="project" value="InterPro"/>
</dbReference>
<keyword evidence="3" id="KW-0732">Signal</keyword>
<dbReference type="GO" id="GO:0019808">
    <property type="term" value="F:polyamine binding"/>
    <property type="evidence" value="ECO:0007669"/>
    <property type="project" value="InterPro"/>
</dbReference>
<evidence type="ECO:0000256" key="2">
    <source>
        <dbReference type="ARBA" id="ARBA00022448"/>
    </source>
</evidence>
<dbReference type="GO" id="GO:0042597">
    <property type="term" value="C:periplasmic space"/>
    <property type="evidence" value="ECO:0007669"/>
    <property type="project" value="UniProtKB-SubCell"/>
</dbReference>
<keyword evidence="8" id="KW-1185">Reference proteome</keyword>
<dbReference type="Pfam" id="PF13416">
    <property type="entry name" value="SBP_bac_8"/>
    <property type="match status" value="1"/>
</dbReference>
<evidence type="ECO:0000256" key="6">
    <source>
        <dbReference type="PIRSR" id="PIRSR019574-1"/>
    </source>
</evidence>
<gene>
    <name evidence="7" type="ORF">TMPK1_04210</name>
</gene>
<comment type="similarity">
    <text evidence="5">Belongs to the bacterial solute-binding protein PotD/PotF family.</text>
</comment>
<dbReference type="PANTHER" id="PTHR30222:SF17">
    <property type="entry name" value="SPERMIDINE_PUTRESCINE-BINDING PERIPLASMIC PROTEIN"/>
    <property type="match status" value="1"/>
</dbReference>
<name>A0A8S8X793_9PROT</name>
<evidence type="ECO:0000256" key="4">
    <source>
        <dbReference type="ARBA" id="ARBA00022764"/>
    </source>
</evidence>
<reference evidence="7" key="1">
    <citation type="submission" date="2021-02" db="EMBL/GenBank/DDBJ databases">
        <title>Genome sequence of Rhodospirillales sp. strain TMPK1 isolated from soil.</title>
        <authorList>
            <person name="Nakai R."/>
            <person name="Kusada H."/>
            <person name="Tamaki H."/>
        </authorList>
    </citation>
    <scope>NUCLEOTIDE SEQUENCE</scope>
    <source>
        <strain evidence="7">TMPK1</strain>
    </source>
</reference>
<dbReference type="CDD" id="cd13590">
    <property type="entry name" value="PBP2_PotD_PotF_like"/>
    <property type="match status" value="1"/>
</dbReference>
<comment type="function">
    <text evidence="5">Required for the activity of the bacterial periplasmic transport system of putrescine.</text>
</comment>
<dbReference type="PRINTS" id="PR00909">
    <property type="entry name" value="SPERMDNBNDNG"/>
</dbReference>
<evidence type="ECO:0000256" key="3">
    <source>
        <dbReference type="ARBA" id="ARBA00022729"/>
    </source>
</evidence>
<proteinExistence type="inferred from homology"/>
<comment type="caution">
    <text evidence="7">The sequence shown here is derived from an EMBL/GenBank/DDBJ whole genome shotgun (WGS) entry which is preliminary data.</text>
</comment>
<dbReference type="InterPro" id="IPR006059">
    <property type="entry name" value="SBP"/>
</dbReference>
<accession>A0A8S8X793</accession>
<dbReference type="PROSITE" id="PS51257">
    <property type="entry name" value="PROKAR_LIPOPROTEIN"/>
    <property type="match status" value="1"/>
</dbReference>
<sequence length="355" mass="38878">MRSLLSPKITRRAFTGGLTAAVSLPALVGCGDKKSQIRVYNWDTYIGPTTLEDFTKATGTEVRYDLFADNAELFAKLREGNPGYDVIVPSNDTVERMIRADMLVALDRTKIPNFANLEPAFQDAAFDKGRKYTMPYFWGTVGIGYRKSKVPTPPTSWASIFDNPSMKGRISVLGEPAQLVGIAAKYLGYSINVRDPEQIAAAEKLLIKAKPTFLTIAGDDGQDRLLRGEVDLCMEHSGDILQVMKEDPDLGFALPKEGGLLWQDCLAIPKGAPNVAAAHDFINFILRPDVHAAIAATIRYPLPNAAAKKLMSADYLNDSAIYPPADALAKSETQTYPGEATQRLYDETLTRLRAA</sequence>
<keyword evidence="2 5" id="KW-0813">Transport</keyword>
<dbReference type="InterPro" id="IPR001188">
    <property type="entry name" value="Sperm_putr-bd"/>
</dbReference>
<organism evidence="7 8">
    <name type="scientific">Roseiterribacter gracilis</name>
    <dbReference type="NCBI Taxonomy" id="2812848"/>
    <lineage>
        <taxon>Bacteria</taxon>
        <taxon>Pseudomonadati</taxon>
        <taxon>Pseudomonadota</taxon>
        <taxon>Alphaproteobacteria</taxon>
        <taxon>Rhodospirillales</taxon>
        <taxon>Roseiterribacteraceae</taxon>
        <taxon>Roseiterribacter</taxon>
    </lineage>
</organism>
<comment type="subcellular location">
    <subcellularLocation>
        <location evidence="1 5">Periplasm</location>
    </subcellularLocation>
</comment>
<evidence type="ECO:0000256" key="1">
    <source>
        <dbReference type="ARBA" id="ARBA00004418"/>
    </source>
</evidence>
<dbReference type="SUPFAM" id="SSF53850">
    <property type="entry name" value="Periplasmic binding protein-like II"/>
    <property type="match status" value="1"/>
</dbReference>
<dbReference type="RefSeq" id="WP_420241149.1">
    <property type="nucleotide sequence ID" value="NZ_BOPV01000001.1"/>
</dbReference>